<protein>
    <submittedName>
        <fullName evidence="1">Uncharacterized protein</fullName>
    </submittedName>
</protein>
<reference evidence="1" key="1">
    <citation type="journal article" date="2019" name="bioRxiv">
        <title>The Genome of the Zebra Mussel, Dreissena polymorpha: A Resource for Invasive Species Research.</title>
        <authorList>
            <person name="McCartney M.A."/>
            <person name="Auch B."/>
            <person name="Kono T."/>
            <person name="Mallez S."/>
            <person name="Zhang Y."/>
            <person name="Obille A."/>
            <person name="Becker A."/>
            <person name="Abrahante J.E."/>
            <person name="Garbe J."/>
            <person name="Badalamenti J.P."/>
            <person name="Herman A."/>
            <person name="Mangelson H."/>
            <person name="Liachko I."/>
            <person name="Sullivan S."/>
            <person name="Sone E.D."/>
            <person name="Koren S."/>
            <person name="Silverstein K.A.T."/>
            <person name="Beckman K.B."/>
            <person name="Gohl D.M."/>
        </authorList>
    </citation>
    <scope>NUCLEOTIDE SEQUENCE</scope>
    <source>
        <strain evidence="1">Duluth1</strain>
        <tissue evidence="1">Whole animal</tissue>
    </source>
</reference>
<dbReference type="EMBL" id="JAIWYP010000001">
    <property type="protein sequence ID" value="KAH3894984.1"/>
    <property type="molecule type" value="Genomic_DNA"/>
</dbReference>
<keyword evidence="2" id="KW-1185">Reference proteome</keyword>
<comment type="caution">
    <text evidence="1">The sequence shown here is derived from an EMBL/GenBank/DDBJ whole genome shotgun (WGS) entry which is preliminary data.</text>
</comment>
<evidence type="ECO:0000313" key="2">
    <source>
        <dbReference type="Proteomes" id="UP000828390"/>
    </source>
</evidence>
<proteinExistence type="predicted"/>
<accession>A0A9D4NJT9</accession>
<reference evidence="1" key="2">
    <citation type="submission" date="2020-11" db="EMBL/GenBank/DDBJ databases">
        <authorList>
            <person name="McCartney M.A."/>
            <person name="Auch B."/>
            <person name="Kono T."/>
            <person name="Mallez S."/>
            <person name="Becker A."/>
            <person name="Gohl D.M."/>
            <person name="Silverstein K.A.T."/>
            <person name="Koren S."/>
            <person name="Bechman K.B."/>
            <person name="Herman A."/>
            <person name="Abrahante J.E."/>
            <person name="Garbe J."/>
        </authorList>
    </citation>
    <scope>NUCLEOTIDE SEQUENCE</scope>
    <source>
        <strain evidence="1">Duluth1</strain>
        <tissue evidence="1">Whole animal</tissue>
    </source>
</reference>
<dbReference type="AlphaFoldDB" id="A0A9D4NJT9"/>
<evidence type="ECO:0000313" key="1">
    <source>
        <dbReference type="EMBL" id="KAH3894984.1"/>
    </source>
</evidence>
<name>A0A9D4NJT9_DREPO</name>
<organism evidence="1 2">
    <name type="scientific">Dreissena polymorpha</name>
    <name type="common">Zebra mussel</name>
    <name type="synonym">Mytilus polymorpha</name>
    <dbReference type="NCBI Taxonomy" id="45954"/>
    <lineage>
        <taxon>Eukaryota</taxon>
        <taxon>Metazoa</taxon>
        <taxon>Spiralia</taxon>
        <taxon>Lophotrochozoa</taxon>
        <taxon>Mollusca</taxon>
        <taxon>Bivalvia</taxon>
        <taxon>Autobranchia</taxon>
        <taxon>Heteroconchia</taxon>
        <taxon>Euheterodonta</taxon>
        <taxon>Imparidentia</taxon>
        <taxon>Neoheterodontei</taxon>
        <taxon>Myida</taxon>
        <taxon>Dreissenoidea</taxon>
        <taxon>Dreissenidae</taxon>
        <taxon>Dreissena</taxon>
    </lineage>
</organism>
<gene>
    <name evidence="1" type="ORF">DPMN_019144</name>
</gene>
<dbReference type="Proteomes" id="UP000828390">
    <property type="component" value="Unassembled WGS sequence"/>
</dbReference>
<sequence length="70" mass="7799">MSYQQFLFQYSGNTSGNEEKPLPAVGCGQPEVQSLRLCNAPRGDVIESCMHTDALELSKQVVDERKCRHA</sequence>